<accession>A0A1V2LUU6</accession>
<feature type="region of interest" description="Disordered" evidence="1">
    <location>
        <begin position="1"/>
        <end position="58"/>
    </location>
</feature>
<name>A0A1V2LUU6_PICKU</name>
<dbReference type="STRING" id="4909.A0A1V2LUU6"/>
<reference evidence="3" key="2">
    <citation type="submission" date="2017-01" db="EMBL/GenBank/DDBJ databases">
        <authorList>
            <person name="Mah S.A."/>
            <person name="Swanson W.J."/>
            <person name="Moy G.W."/>
            <person name="Vacquier V.D."/>
        </authorList>
    </citation>
    <scope>NUCLEOTIDE SEQUENCE [LARGE SCALE GENOMIC DNA]</scope>
    <source>
        <strain evidence="3">129</strain>
    </source>
</reference>
<keyword evidence="5" id="KW-1185">Reference proteome</keyword>
<gene>
    <name evidence="3" type="ORF">BOH78_0115</name>
    <name evidence="2" type="ORF">C5L36_0E02690</name>
</gene>
<dbReference type="SUPFAM" id="SSF47923">
    <property type="entry name" value="Ypt/Rab-GAP domain of gyp1p"/>
    <property type="match status" value="1"/>
</dbReference>
<dbReference type="EMBL" id="CP028777">
    <property type="protein sequence ID" value="AWU78206.1"/>
    <property type="molecule type" value="Genomic_DNA"/>
</dbReference>
<organism evidence="3 4">
    <name type="scientific">Pichia kudriavzevii</name>
    <name type="common">Yeast</name>
    <name type="synonym">Issatchenkia orientalis</name>
    <dbReference type="NCBI Taxonomy" id="4909"/>
    <lineage>
        <taxon>Eukaryota</taxon>
        <taxon>Fungi</taxon>
        <taxon>Dikarya</taxon>
        <taxon>Ascomycota</taxon>
        <taxon>Saccharomycotina</taxon>
        <taxon>Pichiomycetes</taxon>
        <taxon>Pichiales</taxon>
        <taxon>Pichiaceae</taxon>
        <taxon>Pichia</taxon>
    </lineage>
</organism>
<reference evidence="2 5" key="3">
    <citation type="submission" date="2018-06" db="EMBL/GenBank/DDBJ databases">
        <title>Population genomics shows no distinction between pathogenic Candida krusei and environmental Pichia kudriavzevii: One species, four names.</title>
        <authorList>
            <person name="Douglass A.P."/>
            <person name="Offei B."/>
            <person name="Braun-Galleani S."/>
            <person name="Coughlan A.Y."/>
            <person name="Martos A."/>
            <person name="Ortiz-Merino R.A."/>
            <person name="Byrne K.P."/>
            <person name="Wolfe K.H."/>
        </authorList>
    </citation>
    <scope>NUCLEOTIDE SEQUENCE [LARGE SCALE GENOMIC DNA]</scope>
    <source>
        <strain evidence="2 5">CBS573</strain>
    </source>
</reference>
<evidence type="ECO:0000313" key="5">
    <source>
        <dbReference type="Proteomes" id="UP000249293"/>
    </source>
</evidence>
<dbReference type="VEuPathDB" id="FungiDB:C5L36_0E02690"/>
<reference evidence="4" key="1">
    <citation type="journal article" date="2017" name="Genome Announc.">
        <title>Genome sequences of Cyberlindnera fabianii 65, Pichia kudriavzevii 129, and Saccharomyces cerevisiae 131 isolated from fermented masau fruits in Zimbabwe.</title>
        <authorList>
            <person name="van Rijswijck I.M.H."/>
            <person name="Derks M.F.L."/>
            <person name="Abee T."/>
            <person name="de Ridder D."/>
            <person name="Smid E.J."/>
        </authorList>
    </citation>
    <scope>NUCLEOTIDE SEQUENCE [LARGE SCALE GENOMIC DNA]</scope>
    <source>
        <strain evidence="4">129</strain>
    </source>
</reference>
<dbReference type="AlphaFoldDB" id="A0A1V2LUU6"/>
<protein>
    <submittedName>
        <fullName evidence="3">Oxidant-induced cell-cycle arrest protein 5</fullName>
    </submittedName>
</protein>
<feature type="compositionally biased region" description="Low complexity" evidence="1">
    <location>
        <begin position="42"/>
        <end position="56"/>
    </location>
</feature>
<evidence type="ECO:0000313" key="3">
    <source>
        <dbReference type="EMBL" id="ONH77805.1"/>
    </source>
</evidence>
<proteinExistence type="predicted"/>
<dbReference type="Proteomes" id="UP000189274">
    <property type="component" value="Unassembled WGS sequence"/>
</dbReference>
<feature type="compositionally biased region" description="Polar residues" evidence="1">
    <location>
        <begin position="1"/>
        <end position="11"/>
    </location>
</feature>
<sequence>MMTLTESTLGSPSLELPKTTDSDSTIVPNPRKSLNEHYRCASPTSSESSVSISNSSTKYQGRRYNGKLPITEIPELVELCQQFLKSQNITGLSMIARQAGLPPHLRHKIWPLLLKSHPFVQNPYVEIDLDDYEERKAEPDGDENHDVKGTSGDIKSYTVPIKEIRFDLGKYLRSAERYYPKTITHEIKDMFEIQGKIFDVIENAIIKFLKKWGSIIHYNSSLTWIALGLAEWVPPLENSQFVLCGRDDIARNGTKLRNINDNYFEKITRSTYSSETSSTTFDSPYTHSPVSFTPSASPMNTPPIGHKPMSFAEIYERMALVILHSPDPAQLEDSKKYESTQMLPILKDSEHLSISPYLGGTIKDRVSFFLSCMRKLLPELHSYMAEEDCLNGDWLLWWLKYDGSKVWSRYDRGRTWDLILGYRSDIKNFESDMKELSELTSEQIHLLGQDLFWTPLDGIKEEENGNNKPDNLGLDSGGEDDDVNGDEAIDEKQDETLQHFSKPCRSESVLTISKSENPLVIIEKTPTFGALSLDSLSSELPSLDDIEPIHELPFSKVHPHIEIIFISLAFLKSKEYTITELDQSEIKTLLNRLSSLKTDSGEMNSFVNTNDENQRITNIHSQHNHENSNGERRKSNRDIENILVEAGELWRKFLYIYMMEESDLEK</sequence>
<evidence type="ECO:0000256" key="1">
    <source>
        <dbReference type="SAM" id="MobiDB-lite"/>
    </source>
</evidence>
<dbReference type="InterPro" id="IPR035969">
    <property type="entry name" value="Rab-GAP_TBC_sf"/>
</dbReference>
<dbReference type="OrthoDB" id="27140at2759"/>
<feature type="region of interest" description="Disordered" evidence="1">
    <location>
        <begin position="459"/>
        <end position="486"/>
    </location>
</feature>
<dbReference type="EMBL" id="MQVM01000001">
    <property type="protein sequence ID" value="ONH77805.1"/>
    <property type="molecule type" value="Genomic_DNA"/>
</dbReference>
<evidence type="ECO:0000313" key="2">
    <source>
        <dbReference type="EMBL" id="AWU78206.1"/>
    </source>
</evidence>
<evidence type="ECO:0000313" key="4">
    <source>
        <dbReference type="Proteomes" id="UP000189274"/>
    </source>
</evidence>
<feature type="compositionally biased region" description="Acidic residues" evidence="1">
    <location>
        <begin position="477"/>
        <end position="486"/>
    </location>
</feature>
<dbReference type="Proteomes" id="UP000249293">
    <property type="component" value="Chromosome 5"/>
</dbReference>